<proteinExistence type="predicted"/>
<organism evidence="2">
    <name type="scientific">Clostridium tertium</name>
    <dbReference type="NCBI Taxonomy" id="1559"/>
    <lineage>
        <taxon>Bacteria</taxon>
        <taxon>Bacillati</taxon>
        <taxon>Bacillota</taxon>
        <taxon>Clostridia</taxon>
        <taxon>Eubacteriales</taxon>
        <taxon>Clostridiaceae</taxon>
        <taxon>Clostridium</taxon>
    </lineage>
</organism>
<gene>
    <name evidence="2" type="ORF">CTLFYP3_00142</name>
</gene>
<protein>
    <submittedName>
        <fullName evidence="2">Uncharacterized protein</fullName>
    </submittedName>
</protein>
<dbReference type="EMBL" id="CACRTO010000049">
    <property type="protein sequence ID" value="VYU68539.1"/>
    <property type="molecule type" value="Genomic_DNA"/>
</dbReference>
<reference evidence="2" key="1">
    <citation type="submission" date="2019-11" db="EMBL/GenBank/DDBJ databases">
        <authorList>
            <person name="Feng L."/>
        </authorList>
    </citation>
    <scope>NUCLEOTIDE SEQUENCE</scope>
    <source>
        <strain evidence="2">CTertiumLFYP3</strain>
    </source>
</reference>
<keyword evidence="1" id="KW-0472">Membrane</keyword>
<evidence type="ECO:0000313" key="2">
    <source>
        <dbReference type="EMBL" id="VYU68539.1"/>
    </source>
</evidence>
<keyword evidence="1" id="KW-0812">Transmembrane</keyword>
<dbReference type="RefSeq" id="WP_421755833.1">
    <property type="nucleotide sequence ID" value="NZ_CACRTO010000049.1"/>
</dbReference>
<dbReference type="AlphaFoldDB" id="A0A6N3GXV5"/>
<evidence type="ECO:0000256" key="1">
    <source>
        <dbReference type="SAM" id="Phobius"/>
    </source>
</evidence>
<accession>A0A6N3GXV5</accession>
<sequence length="702" mass="77102">MKKKKRGSTLVIVVISMAIIFLVGTTILSFTSSTYKMKVNESKRMQNLYEADSGLDVVENIIIKASQEAIKYADTKVKEGFAQNTITANGDKTEKEVANELFKSSFYSFLTDNKVQVDGSDIDLLLYLVSELQTIDSVEENRIVTKSAIDASLGKDYIIEIPEEGYKMESNAAGDKWINIDVNSNFETQGSELKQRRTVSVNFKVKAPEYNSEINIVDIYPVFDGKSITVDGNMSVVGTTNSNLEITGDIWVKGIEEEINNGSIAFDKYKGGIYLEDTGFDITGNIYTANTLNLGNNIKGTSGPTALVNGEVFAKNVYIGKGDYSSVSANNKIDFNKDVTVNNDLAINSTNSVINLKNNFYGINDKTTEVTSANKALNSSSIIINEVSNPSNLTIDKDAYIMGVAYLNATDKDGNKYQTGESVAVKGNYLAYTDVHGILEPNSNATLKYYSPLQLLESINGVSDANMKSDYFVNYFKNENSKYKFNDGGVTLNGNIHSVGTSLKNSAGEILKGGITVETNKVVTAEREEYARNVFSMGDTTGISDSLGNIYNGQTVRKTVENQIDFNKVKEIQNDRFNKDKGLLVLKGNNEAINITNGRLDGEEINKGLIISNGDINIEGDFNFTGTIITSGNITFKGQGQKVINYSPQVVREVIASNYDKIKDIFKGSASSKKGSEVKINSSSELLSTERFLEKSRWKIVR</sequence>
<name>A0A6N3GXV5_9CLOT</name>
<feature type="transmembrane region" description="Helical" evidence="1">
    <location>
        <begin position="7"/>
        <end position="30"/>
    </location>
</feature>
<keyword evidence="1" id="KW-1133">Transmembrane helix</keyword>